<sequence length="156" mass="18007">LLKINLNISDLLILVVLAVGKFFWLMTYSWRGGDILCRLFNFLSMIALYISSNIVVCIAFDRFRNVLGAAQIKRSRSLSTVHIMITISWLLAIMWSVPQLWVWKTLDVYPDYPGGWVLVFWGPLLLLVISYAFIAIRLIQYSKKDPCRSVSSVIFR</sequence>
<dbReference type="GO" id="GO:0005886">
    <property type="term" value="C:plasma membrane"/>
    <property type="evidence" value="ECO:0007669"/>
    <property type="project" value="UniProtKB-SubCell"/>
</dbReference>
<dbReference type="SUPFAM" id="SSF81321">
    <property type="entry name" value="Family A G protein-coupled receptor-like"/>
    <property type="match status" value="1"/>
</dbReference>
<dbReference type="GO" id="GO:0042277">
    <property type="term" value="F:peptide binding"/>
    <property type="evidence" value="ECO:0007669"/>
    <property type="project" value="TreeGrafter"/>
</dbReference>
<evidence type="ECO:0000256" key="3">
    <source>
        <dbReference type="ARBA" id="ARBA00022692"/>
    </source>
</evidence>
<dbReference type="PANTHER" id="PTHR24241">
    <property type="entry name" value="NEUROPEPTIDE RECEPTOR-RELATED G-PROTEIN COUPLED RECEPTOR"/>
    <property type="match status" value="1"/>
</dbReference>
<evidence type="ECO:0000256" key="4">
    <source>
        <dbReference type="ARBA" id="ARBA00022989"/>
    </source>
</evidence>
<dbReference type="InterPro" id="IPR000276">
    <property type="entry name" value="GPCR_Rhodpsn"/>
</dbReference>
<keyword evidence="2" id="KW-1003">Cell membrane</keyword>
<dbReference type="WBParaSite" id="GPUH_0001313301-mRNA-1">
    <property type="protein sequence ID" value="GPUH_0001313301-mRNA-1"/>
    <property type="gene ID" value="GPUH_0001313301"/>
</dbReference>
<feature type="transmembrane region" description="Helical" evidence="7">
    <location>
        <begin position="81"/>
        <end position="103"/>
    </location>
</feature>
<evidence type="ECO:0000256" key="5">
    <source>
        <dbReference type="ARBA" id="ARBA00023136"/>
    </source>
</evidence>
<reference evidence="9" key="1">
    <citation type="submission" date="2016-06" db="UniProtKB">
        <authorList>
            <consortium name="WormBaseParasite"/>
        </authorList>
    </citation>
    <scope>IDENTIFICATION</scope>
</reference>
<proteinExistence type="predicted"/>
<feature type="transmembrane region" description="Helical" evidence="7">
    <location>
        <begin position="115"/>
        <end position="139"/>
    </location>
</feature>
<dbReference type="AlphaFoldDB" id="A0A183DWM8"/>
<name>A0A183DWM8_9BILA</name>
<dbReference type="PROSITE" id="PS00237">
    <property type="entry name" value="G_PROTEIN_RECEP_F1_1"/>
    <property type="match status" value="1"/>
</dbReference>
<feature type="transmembrane region" description="Helical" evidence="7">
    <location>
        <begin position="12"/>
        <end position="30"/>
    </location>
</feature>
<dbReference type="GO" id="GO:0032870">
    <property type="term" value="P:cellular response to hormone stimulus"/>
    <property type="evidence" value="ECO:0007669"/>
    <property type="project" value="TreeGrafter"/>
</dbReference>
<evidence type="ECO:0000256" key="6">
    <source>
        <dbReference type="ARBA" id="ARBA00023170"/>
    </source>
</evidence>
<dbReference type="Pfam" id="PF00001">
    <property type="entry name" value="7tm_1"/>
    <property type="match status" value="1"/>
</dbReference>
<feature type="domain" description="G-protein coupled receptors family 1 profile" evidence="8">
    <location>
        <begin position="1"/>
        <end position="156"/>
    </location>
</feature>
<organism evidence="9">
    <name type="scientific">Gongylonema pulchrum</name>
    <dbReference type="NCBI Taxonomy" id="637853"/>
    <lineage>
        <taxon>Eukaryota</taxon>
        <taxon>Metazoa</taxon>
        <taxon>Ecdysozoa</taxon>
        <taxon>Nematoda</taxon>
        <taxon>Chromadorea</taxon>
        <taxon>Rhabditida</taxon>
        <taxon>Spirurina</taxon>
        <taxon>Spiruromorpha</taxon>
        <taxon>Spiruroidea</taxon>
        <taxon>Gongylonematidae</taxon>
        <taxon>Gongylonema</taxon>
    </lineage>
</organism>
<dbReference type="PROSITE" id="PS50262">
    <property type="entry name" value="G_PROTEIN_RECEP_F1_2"/>
    <property type="match status" value="1"/>
</dbReference>
<keyword evidence="6" id="KW-0675">Receptor</keyword>
<evidence type="ECO:0000256" key="1">
    <source>
        <dbReference type="ARBA" id="ARBA00004651"/>
    </source>
</evidence>
<evidence type="ECO:0000259" key="8">
    <source>
        <dbReference type="PROSITE" id="PS50262"/>
    </source>
</evidence>
<evidence type="ECO:0000313" key="9">
    <source>
        <dbReference type="WBParaSite" id="GPUH_0001313301-mRNA-1"/>
    </source>
</evidence>
<keyword evidence="4 7" id="KW-1133">Transmembrane helix</keyword>
<comment type="subcellular location">
    <subcellularLocation>
        <location evidence="1">Cell membrane</location>
        <topology evidence="1">Multi-pass membrane protein</topology>
    </subcellularLocation>
</comment>
<keyword evidence="5 7" id="KW-0472">Membrane</keyword>
<dbReference type="InterPro" id="IPR017452">
    <property type="entry name" value="GPCR_Rhodpsn_7TM"/>
</dbReference>
<protein>
    <submittedName>
        <fullName evidence="9">G_PROTEIN_RECEP_F1_2 domain-containing protein</fullName>
    </submittedName>
</protein>
<accession>A0A183DWM8</accession>
<evidence type="ECO:0000256" key="7">
    <source>
        <dbReference type="SAM" id="Phobius"/>
    </source>
</evidence>
<feature type="transmembrane region" description="Helical" evidence="7">
    <location>
        <begin position="42"/>
        <end position="60"/>
    </location>
</feature>
<dbReference type="GO" id="GO:0004930">
    <property type="term" value="F:G protein-coupled receptor activity"/>
    <property type="evidence" value="ECO:0007669"/>
    <property type="project" value="InterPro"/>
</dbReference>
<keyword evidence="3 7" id="KW-0812">Transmembrane</keyword>
<dbReference type="Gene3D" id="1.20.1070.10">
    <property type="entry name" value="Rhodopsin 7-helix transmembrane proteins"/>
    <property type="match status" value="1"/>
</dbReference>
<evidence type="ECO:0000256" key="2">
    <source>
        <dbReference type="ARBA" id="ARBA00022475"/>
    </source>
</evidence>
<dbReference type="PANTHER" id="PTHR24241:SF76">
    <property type="entry name" value="NEUROPEPTIDE SIFAMIDE RECEPTOR"/>
    <property type="match status" value="1"/>
</dbReference>